<dbReference type="InterPro" id="IPR007527">
    <property type="entry name" value="Znf_SWIM"/>
</dbReference>
<dbReference type="Proteomes" id="UP001054252">
    <property type="component" value="Unassembled WGS sequence"/>
</dbReference>
<dbReference type="PANTHER" id="PTHR31973:SF187">
    <property type="entry name" value="MUTATOR TRANSPOSASE MUDRA PROTEIN"/>
    <property type="match status" value="1"/>
</dbReference>
<dbReference type="GO" id="GO:0008270">
    <property type="term" value="F:zinc ion binding"/>
    <property type="evidence" value="ECO:0007669"/>
    <property type="project" value="UniProtKB-KW"/>
</dbReference>
<keyword evidence="8" id="KW-1185">Reference proteome</keyword>
<protein>
    <recommendedName>
        <fullName evidence="6">SWIM-type domain-containing protein</fullName>
    </recommendedName>
</protein>
<evidence type="ECO:0000256" key="2">
    <source>
        <dbReference type="ARBA" id="ARBA00022771"/>
    </source>
</evidence>
<keyword evidence="3" id="KW-0862">Zinc</keyword>
<dbReference type="AlphaFoldDB" id="A0AAV5J6W1"/>
<comment type="caution">
    <text evidence="7">The sequence shown here is derived from an EMBL/GenBank/DDBJ whole genome shotgun (WGS) entry which is preliminary data.</text>
</comment>
<dbReference type="PANTHER" id="PTHR31973">
    <property type="entry name" value="POLYPROTEIN, PUTATIVE-RELATED"/>
    <property type="match status" value="1"/>
</dbReference>
<dbReference type="PROSITE" id="PS50966">
    <property type="entry name" value="ZF_SWIM"/>
    <property type="match status" value="1"/>
</dbReference>
<proteinExistence type="predicted"/>
<feature type="domain" description="SWIM-type" evidence="6">
    <location>
        <begin position="405"/>
        <end position="437"/>
    </location>
</feature>
<feature type="compositionally biased region" description="Acidic residues" evidence="5">
    <location>
        <begin position="22"/>
        <end position="32"/>
    </location>
</feature>
<feature type="compositionally biased region" description="Basic and acidic residues" evidence="5">
    <location>
        <begin position="7"/>
        <end position="21"/>
    </location>
</feature>
<evidence type="ECO:0000259" key="6">
    <source>
        <dbReference type="PROSITE" id="PS50966"/>
    </source>
</evidence>
<dbReference type="SMART" id="SM00575">
    <property type="entry name" value="ZnF_PMZ"/>
    <property type="match status" value="1"/>
</dbReference>
<feature type="region of interest" description="Disordered" evidence="5">
    <location>
        <begin position="494"/>
        <end position="540"/>
    </location>
</feature>
<keyword evidence="1" id="KW-0479">Metal-binding</keyword>
<gene>
    <name evidence="7" type="ORF">SLEP1_g18974</name>
</gene>
<evidence type="ECO:0000256" key="5">
    <source>
        <dbReference type="SAM" id="MobiDB-lite"/>
    </source>
</evidence>
<keyword evidence="2 4" id="KW-0863">Zinc-finger</keyword>
<name>A0AAV5J6W1_9ROSI</name>
<feature type="region of interest" description="Disordered" evidence="5">
    <location>
        <begin position="1"/>
        <end position="32"/>
    </location>
</feature>
<evidence type="ECO:0000313" key="7">
    <source>
        <dbReference type="EMBL" id="GKV07173.1"/>
    </source>
</evidence>
<accession>A0AAV5J6W1</accession>
<dbReference type="InterPro" id="IPR006564">
    <property type="entry name" value="Znf_PMZ"/>
</dbReference>
<evidence type="ECO:0000256" key="3">
    <source>
        <dbReference type="ARBA" id="ARBA00022833"/>
    </source>
</evidence>
<reference evidence="7 8" key="1">
    <citation type="journal article" date="2021" name="Commun. Biol.">
        <title>The genome of Shorea leprosula (Dipterocarpaceae) highlights the ecological relevance of drought in aseasonal tropical rainforests.</title>
        <authorList>
            <person name="Ng K.K.S."/>
            <person name="Kobayashi M.J."/>
            <person name="Fawcett J.A."/>
            <person name="Hatakeyama M."/>
            <person name="Paape T."/>
            <person name="Ng C.H."/>
            <person name="Ang C.C."/>
            <person name="Tnah L.H."/>
            <person name="Lee C.T."/>
            <person name="Nishiyama T."/>
            <person name="Sese J."/>
            <person name="O'Brien M.J."/>
            <person name="Copetti D."/>
            <person name="Mohd Noor M.I."/>
            <person name="Ong R.C."/>
            <person name="Putra M."/>
            <person name="Sireger I.Z."/>
            <person name="Indrioko S."/>
            <person name="Kosugi Y."/>
            <person name="Izuno A."/>
            <person name="Isagi Y."/>
            <person name="Lee S.L."/>
            <person name="Shimizu K.K."/>
        </authorList>
    </citation>
    <scope>NUCLEOTIDE SEQUENCE [LARGE SCALE GENOMIC DNA]</scope>
    <source>
        <strain evidence="7">214</strain>
    </source>
</reference>
<organism evidence="7 8">
    <name type="scientific">Rubroshorea leprosula</name>
    <dbReference type="NCBI Taxonomy" id="152421"/>
    <lineage>
        <taxon>Eukaryota</taxon>
        <taxon>Viridiplantae</taxon>
        <taxon>Streptophyta</taxon>
        <taxon>Embryophyta</taxon>
        <taxon>Tracheophyta</taxon>
        <taxon>Spermatophyta</taxon>
        <taxon>Magnoliopsida</taxon>
        <taxon>eudicotyledons</taxon>
        <taxon>Gunneridae</taxon>
        <taxon>Pentapetalae</taxon>
        <taxon>rosids</taxon>
        <taxon>malvids</taxon>
        <taxon>Malvales</taxon>
        <taxon>Dipterocarpaceae</taxon>
        <taxon>Rubroshorea</taxon>
    </lineage>
</organism>
<dbReference type="Pfam" id="PF04434">
    <property type="entry name" value="SWIM"/>
    <property type="match status" value="1"/>
</dbReference>
<evidence type="ECO:0000256" key="1">
    <source>
        <dbReference type="ARBA" id="ARBA00022723"/>
    </source>
</evidence>
<dbReference type="EMBL" id="BPVZ01000026">
    <property type="protein sequence ID" value="GKV07173.1"/>
    <property type="molecule type" value="Genomic_DNA"/>
</dbReference>
<evidence type="ECO:0000313" key="8">
    <source>
        <dbReference type="Proteomes" id="UP001054252"/>
    </source>
</evidence>
<evidence type="ECO:0000256" key="4">
    <source>
        <dbReference type="PROSITE-ProRule" id="PRU00325"/>
    </source>
</evidence>
<sequence length="540" mass="60267">MDPSSKSGEKNREGPKIRDQEKEEIEDQGLELSDEVVNEVGGSWSNEEEENEIFNDGGGASGVHNEVGIEDLNIVTIKSGMVELVLDVPNLSDNKDEETIEARTILRNLIASQGKPRTENEQSESIVEVGSSSIAIGVVAEIDNGAFQSDDDVSYITTSDEDDSEAEHGRRRKAIHPVFRENEDWPVIGLGMIFIIKEQFKKAIDELSFKEGASKAEYGMLFNYANELRSKDPEANIVLHAHRPTADVNPTFIRMYVCFSALKKGFLVGCRRIIGVDGAFLKCAHKRELLTAIGRDANNQMFLIAWLVVEGLIQAVKEIFPYVEHRFCARHKYCNFRKKNKGKALQIAFWKTVARRGFIESEFVDDFGPKIWEKIVANVHVSKRCRLIWPGGNNYEVMEDGTNGFVVDLENRKCTCKSRDLIRIPCKHAVTVINATKQKVEDYVAESSNPLANTKEQVPNSTTVQQPVQQPIQQLIPIQQPVQQLPPVQQLALVQQPSKRDKLPIRRSSSSKVAQTPPLDGTLSSEATLVPSGGDTQTPI</sequence>